<dbReference type="CDD" id="cd00207">
    <property type="entry name" value="fer2"/>
    <property type="match status" value="1"/>
</dbReference>
<keyword evidence="5" id="KW-0249">Electron transport</keyword>
<evidence type="ECO:0000313" key="11">
    <source>
        <dbReference type="Proteomes" id="UP000505210"/>
    </source>
</evidence>
<accession>A0A6M8BCP4</accession>
<dbReference type="PROSITE" id="PS51085">
    <property type="entry name" value="2FE2S_FER_2"/>
    <property type="match status" value="1"/>
</dbReference>
<keyword evidence="11" id="KW-1185">Reference proteome</keyword>
<keyword evidence="7" id="KW-0411">Iron-sulfur</keyword>
<evidence type="ECO:0000256" key="3">
    <source>
        <dbReference type="ARBA" id="ARBA00022714"/>
    </source>
</evidence>
<dbReference type="GO" id="GO:0022900">
    <property type="term" value="P:electron transport chain"/>
    <property type="evidence" value="ECO:0007669"/>
    <property type="project" value="InterPro"/>
</dbReference>
<dbReference type="InterPro" id="IPR012675">
    <property type="entry name" value="Beta-grasp_dom_sf"/>
</dbReference>
<dbReference type="PANTHER" id="PTHR43112">
    <property type="entry name" value="FERREDOXIN"/>
    <property type="match status" value="1"/>
</dbReference>
<dbReference type="RefSeq" id="WP_068510268.1">
    <property type="nucleotide sequence ID" value="NZ_CP053661.1"/>
</dbReference>
<dbReference type="NCBIfam" id="TIGR02008">
    <property type="entry name" value="fdx_plant"/>
    <property type="match status" value="1"/>
</dbReference>
<dbReference type="GO" id="GO:0051537">
    <property type="term" value="F:2 iron, 2 sulfur cluster binding"/>
    <property type="evidence" value="ECO:0007669"/>
    <property type="project" value="UniProtKB-KW"/>
</dbReference>
<evidence type="ECO:0000256" key="7">
    <source>
        <dbReference type="ARBA" id="ARBA00023014"/>
    </source>
</evidence>
<dbReference type="GO" id="GO:0046872">
    <property type="term" value="F:metal ion binding"/>
    <property type="evidence" value="ECO:0007669"/>
    <property type="project" value="UniProtKB-KW"/>
</dbReference>
<evidence type="ECO:0000313" key="10">
    <source>
        <dbReference type="EMBL" id="QKD84478.1"/>
    </source>
</evidence>
<dbReference type="PANTHER" id="PTHR43112:SF10">
    <property type="entry name" value="FERREDOXIN C 2, CHLOROPLASTIC"/>
    <property type="match status" value="1"/>
</dbReference>
<dbReference type="InterPro" id="IPR010241">
    <property type="entry name" value="Fd_pln"/>
</dbReference>
<dbReference type="Gene3D" id="3.10.20.30">
    <property type="match status" value="1"/>
</dbReference>
<dbReference type="InterPro" id="IPR006058">
    <property type="entry name" value="2Fe2S_fd_BS"/>
</dbReference>
<evidence type="ECO:0000256" key="6">
    <source>
        <dbReference type="ARBA" id="ARBA00023004"/>
    </source>
</evidence>
<dbReference type="PROSITE" id="PS00197">
    <property type="entry name" value="2FE2S_FER_1"/>
    <property type="match status" value="1"/>
</dbReference>
<dbReference type="Pfam" id="PF00111">
    <property type="entry name" value="Fer2"/>
    <property type="match status" value="1"/>
</dbReference>
<dbReference type="InterPro" id="IPR036010">
    <property type="entry name" value="2Fe-2S_ferredoxin-like_sf"/>
</dbReference>
<dbReference type="InterPro" id="IPR001041">
    <property type="entry name" value="2Fe-2S_ferredoxin-type"/>
</dbReference>
<evidence type="ECO:0000256" key="4">
    <source>
        <dbReference type="ARBA" id="ARBA00022723"/>
    </source>
</evidence>
<dbReference type="EMBL" id="CP053661">
    <property type="protein sequence ID" value="QKD84478.1"/>
    <property type="molecule type" value="Genomic_DNA"/>
</dbReference>
<keyword evidence="3" id="KW-0001">2Fe-2S</keyword>
<dbReference type="GO" id="GO:0009055">
    <property type="term" value="F:electron transfer activity"/>
    <property type="evidence" value="ECO:0007669"/>
    <property type="project" value="InterPro"/>
</dbReference>
<evidence type="ECO:0000256" key="1">
    <source>
        <dbReference type="ARBA" id="ARBA00007874"/>
    </source>
</evidence>
<evidence type="ECO:0000256" key="8">
    <source>
        <dbReference type="ARBA" id="ARBA00034078"/>
    </source>
</evidence>
<dbReference type="SUPFAM" id="SSF54292">
    <property type="entry name" value="2Fe-2S ferredoxin-like"/>
    <property type="match status" value="1"/>
</dbReference>
<reference evidence="10 11" key="1">
    <citation type="submission" date="2020-05" db="EMBL/GenBank/DDBJ databases">
        <title>Complete genome sequence of of a novel Thermoleptolyngbya strain isolated from hot springs of Ganzi, Sichuan China.</title>
        <authorList>
            <person name="Tang J."/>
            <person name="Daroch M."/>
            <person name="Li L."/>
            <person name="Waleron K."/>
            <person name="Waleron M."/>
            <person name="Waleron M."/>
        </authorList>
    </citation>
    <scope>NUCLEOTIDE SEQUENCE [LARGE SCALE GENOMIC DNA]</scope>
    <source>
        <strain evidence="10 11">PKUAC-SCTA183</strain>
    </source>
</reference>
<sequence length="122" mass="13858">MPRSHTVHICDRQTGTQHTVEVPEDRYILHTAEQQGVRLPFACRNGACTTCAVRVRSGDIYQPEAMGLSPELRAQGYALLCVSYPLTDLEVETQDEDEVYELQFGRYFGKGRVRRALPLEED</sequence>
<proteinExistence type="inferred from homology"/>
<evidence type="ECO:0000256" key="2">
    <source>
        <dbReference type="ARBA" id="ARBA00022448"/>
    </source>
</evidence>
<name>A0A6M8BCP4_9CYAN</name>
<organism evidence="10 11">
    <name type="scientific">Thermoleptolyngbya sichuanensis A183</name>
    <dbReference type="NCBI Taxonomy" id="2737172"/>
    <lineage>
        <taxon>Bacteria</taxon>
        <taxon>Bacillati</taxon>
        <taxon>Cyanobacteriota</taxon>
        <taxon>Cyanophyceae</taxon>
        <taxon>Oculatellales</taxon>
        <taxon>Oculatellaceae</taxon>
        <taxon>Thermoleptolyngbya</taxon>
        <taxon>Thermoleptolyngbya sichuanensis</taxon>
    </lineage>
</organism>
<comment type="similarity">
    <text evidence="1">Belongs to the 2Fe2S plant-type ferredoxin family.</text>
</comment>
<evidence type="ECO:0000256" key="5">
    <source>
        <dbReference type="ARBA" id="ARBA00022982"/>
    </source>
</evidence>
<gene>
    <name evidence="10" type="ORF">HPC62_21850</name>
</gene>
<keyword evidence="6" id="KW-0408">Iron</keyword>
<keyword evidence="2" id="KW-0813">Transport</keyword>
<dbReference type="Proteomes" id="UP000505210">
    <property type="component" value="Chromosome"/>
</dbReference>
<protein>
    <submittedName>
        <fullName evidence="10">2Fe-2S iron-sulfur cluster binding domain-containing protein</fullName>
    </submittedName>
</protein>
<evidence type="ECO:0000259" key="9">
    <source>
        <dbReference type="PROSITE" id="PS51085"/>
    </source>
</evidence>
<keyword evidence="4" id="KW-0479">Metal-binding</keyword>
<comment type="cofactor">
    <cofactor evidence="8">
        <name>[2Fe-2S] cluster</name>
        <dbReference type="ChEBI" id="CHEBI:190135"/>
    </cofactor>
</comment>
<dbReference type="AlphaFoldDB" id="A0A6M8BCP4"/>
<dbReference type="KEGG" id="theu:HPC62_21850"/>
<feature type="domain" description="2Fe-2S ferredoxin-type" evidence="9">
    <location>
        <begin position="5"/>
        <end position="97"/>
    </location>
</feature>